<name>A0A0W0R6J4_LEGBO</name>
<evidence type="ECO:0000313" key="3">
    <source>
        <dbReference type="EMBL" id="KTC66696.1"/>
    </source>
</evidence>
<dbReference type="PATRIC" id="fig|447.4.peg.3850"/>
<sequence>MVIIIGAGPSGLYTAIQLKKAGVEDVIVYDPRAGEYVRPGHINSTVLERAERGVGVKFNFPTDKTAHIKDVERLLWKHALSLGIPVEQKTFVGFNPDSKGVIVVDKEGKEEKIPCDYVMDCTGSKRLVVNAVNEFSQAPIKPFKTSLVTEDVTVQNHLLAYVKIDQRSLKVSNNIQPTPMDISGISPLEFARGMERLRQFGWHEFALPRCYNMPFGKDKACFYVETPDDLPSEQKEAWLQAVLETRTGDDGISFQLLTDSKKYKSKPRLTTFSVNPIELSPFSHQEQGLPTVITQGDTQIDPNYFLAHGIIDSFDRIDQMIKGMKISGGKIIYFQQQDYEHDVQLDLEKHREALIAHYKERKEYFIVWLQKAKAYYEVAIDRTKLPEEKLLFAERVKEIEGRIAYHNALKIVREKISVAPKLLDLIEAKERLMLALQKLPSVSKEREDANQKLKLLLSMIQNIGEKLYQEDNFSLALEAYQEALNLSRTQVPRDETIEVSLHAKMISCYRKLHLGDKALLQAREVLETCSPGTEIQKEIIFNGIKGAMEELLSNKEESQIAAKQSVRMVAKFYCQYQEFIEQHLEHDLNAERLEIISILGNCNLLREQGDELVEQGKSDLALNTYQDAILTHRLSNYPSSIEWEGNLCASMMVIYRKTNRLPEGVPFANEILKNPTLPIETKKKILFNMMKGGVDAINLMKESQEDLSLMKELRQLYTQHKEFLKSELQGALKSELNTLDSLFDTVVSQSVNNAYG</sequence>
<dbReference type="OrthoDB" id="5636482at2"/>
<feature type="domain" description="FAD/NAD(P)-binding" evidence="2">
    <location>
        <begin position="2"/>
        <end position="129"/>
    </location>
</feature>
<organism evidence="3 4">
    <name type="scientific">Legionella bozemanae</name>
    <name type="common">Fluoribacter bozemanae</name>
    <dbReference type="NCBI Taxonomy" id="447"/>
    <lineage>
        <taxon>Bacteria</taxon>
        <taxon>Pseudomonadati</taxon>
        <taxon>Pseudomonadota</taxon>
        <taxon>Gammaproteobacteria</taxon>
        <taxon>Legionellales</taxon>
        <taxon>Legionellaceae</taxon>
        <taxon>Legionella</taxon>
    </lineage>
</organism>
<keyword evidence="3" id="KW-0503">Monooxygenase</keyword>
<dbReference type="Gene3D" id="3.50.50.60">
    <property type="entry name" value="FAD/NAD(P)-binding domain"/>
    <property type="match status" value="1"/>
</dbReference>
<dbReference type="InterPro" id="IPR019734">
    <property type="entry name" value="TPR_rpt"/>
</dbReference>
<accession>A0A0W0R6J4</accession>
<dbReference type="AlphaFoldDB" id="A0A0W0R6J4"/>
<evidence type="ECO:0000259" key="2">
    <source>
        <dbReference type="Pfam" id="PF07992"/>
    </source>
</evidence>
<dbReference type="STRING" id="447.Lboz_3591"/>
<dbReference type="Gene3D" id="1.25.40.10">
    <property type="entry name" value="Tetratricopeptide repeat domain"/>
    <property type="match status" value="1"/>
</dbReference>
<dbReference type="GO" id="GO:0004497">
    <property type="term" value="F:monooxygenase activity"/>
    <property type="evidence" value="ECO:0007669"/>
    <property type="project" value="UniProtKB-KW"/>
</dbReference>
<evidence type="ECO:0000313" key="4">
    <source>
        <dbReference type="Proteomes" id="UP000054695"/>
    </source>
</evidence>
<dbReference type="EMBL" id="LNXU01000060">
    <property type="protein sequence ID" value="KTC66696.1"/>
    <property type="molecule type" value="Genomic_DNA"/>
</dbReference>
<dbReference type="Proteomes" id="UP000054695">
    <property type="component" value="Unassembled WGS sequence"/>
</dbReference>
<dbReference type="SUPFAM" id="SSF51905">
    <property type="entry name" value="FAD/NAD(P)-binding domain"/>
    <property type="match status" value="1"/>
</dbReference>
<dbReference type="InterPro" id="IPR036188">
    <property type="entry name" value="FAD/NAD-bd_sf"/>
</dbReference>
<dbReference type="Pfam" id="PF07992">
    <property type="entry name" value="Pyr_redox_2"/>
    <property type="match status" value="1"/>
</dbReference>
<dbReference type="InterPro" id="IPR011990">
    <property type="entry name" value="TPR-like_helical_dom_sf"/>
</dbReference>
<comment type="caution">
    <text evidence="3">The sequence shown here is derived from an EMBL/GenBank/DDBJ whole genome shotgun (WGS) entry which is preliminary data.</text>
</comment>
<dbReference type="RefSeq" id="WP_058461077.1">
    <property type="nucleotide sequence ID" value="NZ_CAAAIY010000020.1"/>
</dbReference>
<keyword evidence="1" id="KW-0802">TPR repeat</keyword>
<evidence type="ECO:0000256" key="1">
    <source>
        <dbReference type="PROSITE-ProRule" id="PRU00339"/>
    </source>
</evidence>
<dbReference type="InterPro" id="IPR023753">
    <property type="entry name" value="FAD/NAD-binding_dom"/>
</dbReference>
<dbReference type="PROSITE" id="PS50005">
    <property type="entry name" value="TPR"/>
    <property type="match status" value="1"/>
</dbReference>
<gene>
    <name evidence="3" type="ORF">Lboz_3591</name>
</gene>
<keyword evidence="4" id="KW-1185">Reference proteome</keyword>
<feature type="repeat" description="TPR" evidence="1">
    <location>
        <begin position="457"/>
        <end position="490"/>
    </location>
</feature>
<keyword evidence="3" id="KW-0560">Oxidoreductase</keyword>
<protein>
    <submittedName>
        <fullName evidence="3">4-hydroxybenzoate 3-monooxygenase</fullName>
    </submittedName>
</protein>
<dbReference type="SUPFAM" id="SSF48452">
    <property type="entry name" value="TPR-like"/>
    <property type="match status" value="1"/>
</dbReference>
<reference evidence="3 4" key="1">
    <citation type="submission" date="2015-11" db="EMBL/GenBank/DDBJ databases">
        <title>Genomic analysis of 38 Legionella species identifies large and diverse effector repertoires.</title>
        <authorList>
            <person name="Burstein D."/>
            <person name="Amaro F."/>
            <person name="Zusman T."/>
            <person name="Lifshitz Z."/>
            <person name="Cohen O."/>
            <person name="Gilbert J.A."/>
            <person name="Pupko T."/>
            <person name="Shuman H.A."/>
            <person name="Segal G."/>
        </authorList>
    </citation>
    <scope>NUCLEOTIDE SEQUENCE [LARGE SCALE GENOMIC DNA]</scope>
    <source>
        <strain evidence="3 4">WIGA</strain>
    </source>
</reference>
<proteinExistence type="predicted"/>